<dbReference type="OrthoDB" id="69269at2759"/>
<reference evidence="1" key="2">
    <citation type="submission" date="2022-06" db="UniProtKB">
        <authorList>
            <consortium name="EnsemblMetazoa"/>
        </authorList>
    </citation>
    <scope>IDENTIFICATION</scope>
</reference>
<name>A0A8R2HAZ2_ACYPI</name>
<dbReference type="GeneID" id="107885396"/>
<keyword evidence="2" id="KW-1185">Reference proteome</keyword>
<evidence type="ECO:0000313" key="2">
    <source>
        <dbReference type="Proteomes" id="UP000007819"/>
    </source>
</evidence>
<evidence type="ECO:0000313" key="1">
    <source>
        <dbReference type="EnsemblMetazoa" id="XP_016664521.1"/>
    </source>
</evidence>
<reference evidence="2" key="1">
    <citation type="submission" date="2010-06" db="EMBL/GenBank/DDBJ databases">
        <authorList>
            <person name="Jiang H."/>
            <person name="Abraham K."/>
            <person name="Ali S."/>
            <person name="Alsbrooks S.L."/>
            <person name="Anim B.N."/>
            <person name="Anosike U.S."/>
            <person name="Attaway T."/>
            <person name="Bandaranaike D.P."/>
            <person name="Battles P.K."/>
            <person name="Bell S.N."/>
            <person name="Bell A.V."/>
            <person name="Beltran B."/>
            <person name="Bickham C."/>
            <person name="Bustamante Y."/>
            <person name="Caleb T."/>
            <person name="Canada A."/>
            <person name="Cardenas V."/>
            <person name="Carter K."/>
            <person name="Chacko J."/>
            <person name="Chandrabose M.N."/>
            <person name="Chavez D."/>
            <person name="Chavez A."/>
            <person name="Chen L."/>
            <person name="Chu H.-S."/>
            <person name="Claassen K.J."/>
            <person name="Cockrell R."/>
            <person name="Collins M."/>
            <person name="Cooper J.A."/>
            <person name="Cree A."/>
            <person name="Curry S.M."/>
            <person name="Da Y."/>
            <person name="Dao M.D."/>
            <person name="Das B."/>
            <person name="Davila M.-L."/>
            <person name="Davy-Carroll L."/>
            <person name="Denson S."/>
            <person name="Dinh H."/>
            <person name="Ebong V.E."/>
            <person name="Edwards J.R."/>
            <person name="Egan A."/>
            <person name="El-Daye J."/>
            <person name="Escobedo L."/>
            <person name="Fernandez S."/>
            <person name="Fernando P.R."/>
            <person name="Flagg N."/>
            <person name="Forbes L.D."/>
            <person name="Fowler R.G."/>
            <person name="Fu Q."/>
            <person name="Gabisi R.A."/>
            <person name="Ganer J."/>
            <person name="Garbino Pronczuk A."/>
            <person name="Garcia R.M."/>
            <person name="Garner T."/>
            <person name="Garrett T.E."/>
            <person name="Gonzalez D.A."/>
            <person name="Hamid H."/>
            <person name="Hawkins E.S."/>
            <person name="Hirani K."/>
            <person name="Hogues M.E."/>
            <person name="Hollins B."/>
            <person name="Hsiao C.-H."/>
            <person name="Jabil R."/>
            <person name="James M.L."/>
            <person name="Jhangiani S.N."/>
            <person name="Johnson B."/>
            <person name="Johnson Q."/>
            <person name="Joshi V."/>
            <person name="Kalu J.B."/>
            <person name="Kam C."/>
            <person name="Kashfia A."/>
            <person name="Keebler J."/>
            <person name="Kisamo H."/>
            <person name="Kovar C.L."/>
            <person name="Lago L.A."/>
            <person name="Lai C.-Y."/>
            <person name="Laidlaw J."/>
            <person name="Lara F."/>
            <person name="Le T.-K."/>
            <person name="Lee S.L."/>
            <person name="Legall F.H."/>
            <person name="Lemon S.J."/>
            <person name="Lewis L.R."/>
            <person name="Li B."/>
            <person name="Liu Y."/>
            <person name="Liu Y.-S."/>
            <person name="Lopez J."/>
            <person name="Lozado R.J."/>
            <person name="Lu J."/>
            <person name="Madu R.C."/>
            <person name="Maheshwari M."/>
            <person name="Maheshwari R."/>
            <person name="Malloy K."/>
            <person name="Martinez E."/>
            <person name="Mathew T."/>
            <person name="Mercado I.C."/>
            <person name="Mercado C."/>
            <person name="Meyer B."/>
            <person name="Montgomery K."/>
            <person name="Morgan M.B."/>
            <person name="Munidasa M."/>
            <person name="Nazareth L.V."/>
            <person name="Nelson J."/>
            <person name="Ng B.M."/>
            <person name="Nguyen N.B."/>
            <person name="Nguyen P.Q."/>
            <person name="Nguyen T."/>
            <person name="Obregon M."/>
            <person name="Okwuonu G.O."/>
            <person name="Onwere C.G."/>
            <person name="Orozco G."/>
            <person name="Parra A."/>
            <person name="Patel S."/>
            <person name="Patil S."/>
            <person name="Perez A."/>
            <person name="Perez Y."/>
            <person name="Pham C."/>
            <person name="Primus E.L."/>
            <person name="Pu L.-L."/>
            <person name="Puazo M."/>
            <person name="Qin X."/>
            <person name="Quiroz J.B."/>
            <person name="Reese J."/>
            <person name="Richards S."/>
            <person name="Rives C.M."/>
            <person name="Robberts R."/>
            <person name="Ruiz S.J."/>
            <person name="Ruiz M.J."/>
            <person name="Santibanez J."/>
            <person name="Schneider B.W."/>
            <person name="Sisson I."/>
            <person name="Smith M."/>
            <person name="Sodergren E."/>
            <person name="Song X.-Z."/>
            <person name="Song B.B."/>
            <person name="Summersgill H."/>
            <person name="Thelus R."/>
            <person name="Thornton R.D."/>
            <person name="Trejos Z.Y."/>
            <person name="Usmani K."/>
            <person name="Vattathil S."/>
            <person name="Villasana D."/>
            <person name="Walker D.L."/>
            <person name="Wang S."/>
            <person name="Wang K."/>
            <person name="White C.S."/>
            <person name="Williams A.C."/>
            <person name="Williamson J."/>
            <person name="Wilson K."/>
            <person name="Woghiren I.O."/>
            <person name="Woodworth J.R."/>
            <person name="Worley K.C."/>
            <person name="Wright R.A."/>
            <person name="Wu W."/>
            <person name="Young L."/>
            <person name="Zhang L."/>
            <person name="Zhang J."/>
            <person name="Zhu Y."/>
            <person name="Muzny D.M."/>
            <person name="Weinstock G."/>
            <person name="Gibbs R.A."/>
        </authorList>
    </citation>
    <scope>NUCLEOTIDE SEQUENCE [LARGE SCALE GENOMIC DNA]</scope>
    <source>
        <strain evidence="2">LSR1</strain>
    </source>
</reference>
<organism evidence="1 2">
    <name type="scientific">Acyrthosiphon pisum</name>
    <name type="common">Pea aphid</name>
    <dbReference type="NCBI Taxonomy" id="7029"/>
    <lineage>
        <taxon>Eukaryota</taxon>
        <taxon>Metazoa</taxon>
        <taxon>Ecdysozoa</taxon>
        <taxon>Arthropoda</taxon>
        <taxon>Hexapoda</taxon>
        <taxon>Insecta</taxon>
        <taxon>Pterygota</taxon>
        <taxon>Neoptera</taxon>
        <taxon>Paraneoptera</taxon>
        <taxon>Hemiptera</taxon>
        <taxon>Sternorrhyncha</taxon>
        <taxon>Aphidomorpha</taxon>
        <taxon>Aphidoidea</taxon>
        <taxon>Aphididae</taxon>
        <taxon>Macrosiphini</taxon>
        <taxon>Acyrthosiphon</taxon>
    </lineage>
</organism>
<accession>A0A8R2HAZ2</accession>
<dbReference type="EnsemblMetazoa" id="XM_016809032.2">
    <property type="protein sequence ID" value="XP_016664521.1"/>
    <property type="gene ID" value="LOC107885396"/>
</dbReference>
<dbReference type="Proteomes" id="UP000007819">
    <property type="component" value="Unassembled WGS sequence"/>
</dbReference>
<dbReference type="KEGG" id="api:107885396"/>
<sequence length="68" mass="8155">MIFLAAGYKLIRSYKTDANEKDKLNDITHLVFVIHGIGHKIDNKKIIKNTSQFRDCVKWIKHKYFQRY</sequence>
<dbReference type="AlphaFoldDB" id="A0A8R2HAZ2"/>
<proteinExistence type="predicted"/>
<protein>
    <submittedName>
        <fullName evidence="1">Uncharacterized protein</fullName>
    </submittedName>
</protein>
<dbReference type="RefSeq" id="XP_016664521.1">
    <property type="nucleotide sequence ID" value="XM_016809032.1"/>
</dbReference>